<evidence type="ECO:0000256" key="2">
    <source>
        <dbReference type="ARBA" id="ARBA00022840"/>
    </source>
</evidence>
<dbReference type="InterPro" id="IPR027417">
    <property type="entry name" value="P-loop_NTPase"/>
</dbReference>
<dbReference type="CDD" id="cd00009">
    <property type="entry name" value="AAA"/>
    <property type="match status" value="1"/>
</dbReference>
<dbReference type="PANTHER" id="PTHR32071:SF113">
    <property type="entry name" value="ALGINATE BIOSYNTHESIS TRANSCRIPTIONAL REGULATORY PROTEIN ALGB"/>
    <property type="match status" value="1"/>
</dbReference>
<dbReference type="GO" id="GO:0006355">
    <property type="term" value="P:regulation of DNA-templated transcription"/>
    <property type="evidence" value="ECO:0007669"/>
    <property type="project" value="InterPro"/>
</dbReference>
<dbReference type="PROSITE" id="PS50045">
    <property type="entry name" value="SIGMA54_INTERACT_4"/>
    <property type="match status" value="1"/>
</dbReference>
<dbReference type="SMART" id="SM00448">
    <property type="entry name" value="REC"/>
    <property type="match status" value="1"/>
</dbReference>
<feature type="non-terminal residue" evidence="6">
    <location>
        <position position="217"/>
    </location>
</feature>
<proteinExistence type="predicted"/>
<evidence type="ECO:0000256" key="3">
    <source>
        <dbReference type="PROSITE-ProRule" id="PRU00169"/>
    </source>
</evidence>
<evidence type="ECO:0000259" key="5">
    <source>
        <dbReference type="PROSITE" id="PS50110"/>
    </source>
</evidence>
<comment type="caution">
    <text evidence="6">The sequence shown here is derived from an EMBL/GenBank/DDBJ whole genome shotgun (WGS) entry which is preliminary data.</text>
</comment>
<dbReference type="PANTHER" id="PTHR32071">
    <property type="entry name" value="TRANSCRIPTIONAL REGULATORY PROTEIN"/>
    <property type="match status" value="1"/>
</dbReference>
<dbReference type="InterPro" id="IPR025662">
    <property type="entry name" value="Sigma_54_int_dom_ATP-bd_1"/>
</dbReference>
<sequence>MLSIPTVLIVDDEELILWSLESALAREGYHVLRACTGQEAWEVCQTSLPDVVLLDIVLPDVNGIDLMSKLIDFKRDLIIILITAYGTISSAVRAMKLGAYDFISKPFKLEEVRKRVQNALEPIRLKKEIEHLRKIQKEQYGFDNIIGTSGPMVKVFEMVKRIASCDSTTVLLEGESGTGKELISRAIHYQSIRHSKPFIEVNCTTLPDSLLESELLG</sequence>
<dbReference type="Pfam" id="PF00158">
    <property type="entry name" value="Sigma54_activat"/>
    <property type="match status" value="1"/>
</dbReference>
<dbReference type="GO" id="GO:0005524">
    <property type="term" value="F:ATP binding"/>
    <property type="evidence" value="ECO:0007669"/>
    <property type="project" value="UniProtKB-KW"/>
</dbReference>
<keyword evidence="1" id="KW-0547">Nucleotide-binding</keyword>
<dbReference type="PROSITE" id="PS50110">
    <property type="entry name" value="RESPONSE_REGULATORY"/>
    <property type="match status" value="1"/>
</dbReference>
<keyword evidence="2" id="KW-0067">ATP-binding</keyword>
<dbReference type="PROSITE" id="PS00675">
    <property type="entry name" value="SIGMA54_INTERACT_1"/>
    <property type="match status" value="1"/>
</dbReference>
<accession>A0A932CLN7</accession>
<name>A0A932CLN7_UNCTE</name>
<feature type="domain" description="Response regulatory" evidence="5">
    <location>
        <begin position="6"/>
        <end position="120"/>
    </location>
</feature>
<dbReference type="EMBL" id="JACPRF010000060">
    <property type="protein sequence ID" value="MBI2875651.1"/>
    <property type="molecule type" value="Genomic_DNA"/>
</dbReference>
<feature type="modified residue" description="4-aspartylphosphate" evidence="3">
    <location>
        <position position="55"/>
    </location>
</feature>
<evidence type="ECO:0000313" key="7">
    <source>
        <dbReference type="Proteomes" id="UP000769766"/>
    </source>
</evidence>
<protein>
    <submittedName>
        <fullName evidence="6">Sigma-54-dependent Fis family transcriptional regulator</fullName>
    </submittedName>
</protein>
<dbReference type="InterPro" id="IPR002078">
    <property type="entry name" value="Sigma_54_int"/>
</dbReference>
<dbReference type="InterPro" id="IPR001789">
    <property type="entry name" value="Sig_transdc_resp-reg_receiver"/>
</dbReference>
<dbReference type="InterPro" id="IPR011006">
    <property type="entry name" value="CheY-like_superfamily"/>
</dbReference>
<reference evidence="6" key="1">
    <citation type="submission" date="2020-07" db="EMBL/GenBank/DDBJ databases">
        <title>Huge and variable diversity of episymbiotic CPR bacteria and DPANN archaea in groundwater ecosystems.</title>
        <authorList>
            <person name="He C.Y."/>
            <person name="Keren R."/>
            <person name="Whittaker M."/>
            <person name="Farag I.F."/>
            <person name="Doudna J."/>
            <person name="Cate J.H.D."/>
            <person name="Banfield J.F."/>
        </authorList>
    </citation>
    <scope>NUCLEOTIDE SEQUENCE</scope>
    <source>
        <strain evidence="6">NC_groundwater_672_Ag_B-0.1um_62_36</strain>
    </source>
</reference>
<feature type="domain" description="Sigma-54 factor interaction" evidence="4">
    <location>
        <begin position="145"/>
        <end position="217"/>
    </location>
</feature>
<evidence type="ECO:0000259" key="4">
    <source>
        <dbReference type="PROSITE" id="PS50045"/>
    </source>
</evidence>
<organism evidence="6 7">
    <name type="scientific">Tectimicrobiota bacterium</name>
    <dbReference type="NCBI Taxonomy" id="2528274"/>
    <lineage>
        <taxon>Bacteria</taxon>
        <taxon>Pseudomonadati</taxon>
        <taxon>Nitrospinota/Tectimicrobiota group</taxon>
        <taxon>Candidatus Tectimicrobiota</taxon>
    </lineage>
</organism>
<evidence type="ECO:0000313" key="6">
    <source>
        <dbReference type="EMBL" id="MBI2875651.1"/>
    </source>
</evidence>
<dbReference type="Pfam" id="PF00072">
    <property type="entry name" value="Response_reg"/>
    <property type="match status" value="1"/>
</dbReference>
<dbReference type="AlphaFoldDB" id="A0A932CLN7"/>
<evidence type="ECO:0000256" key="1">
    <source>
        <dbReference type="ARBA" id="ARBA00022741"/>
    </source>
</evidence>
<dbReference type="Gene3D" id="3.40.50.2300">
    <property type="match status" value="1"/>
</dbReference>
<dbReference type="SUPFAM" id="SSF52172">
    <property type="entry name" value="CheY-like"/>
    <property type="match status" value="1"/>
</dbReference>
<gene>
    <name evidence="6" type="ORF">HYY20_02080</name>
</gene>
<dbReference type="Gene3D" id="3.40.50.300">
    <property type="entry name" value="P-loop containing nucleotide triphosphate hydrolases"/>
    <property type="match status" value="1"/>
</dbReference>
<dbReference type="Proteomes" id="UP000769766">
    <property type="component" value="Unassembled WGS sequence"/>
</dbReference>
<keyword evidence="3" id="KW-0597">Phosphoprotein</keyword>
<dbReference type="GO" id="GO:0000160">
    <property type="term" value="P:phosphorelay signal transduction system"/>
    <property type="evidence" value="ECO:0007669"/>
    <property type="project" value="InterPro"/>
</dbReference>